<dbReference type="GO" id="GO:0032266">
    <property type="term" value="F:phosphatidylinositol-3-phosphate binding"/>
    <property type="evidence" value="ECO:0007669"/>
    <property type="project" value="TreeGrafter"/>
</dbReference>
<dbReference type="OrthoDB" id="10064318at2759"/>
<evidence type="ECO:0000256" key="2">
    <source>
        <dbReference type="ARBA" id="ARBA00004287"/>
    </source>
</evidence>
<reference evidence="13" key="1">
    <citation type="submission" date="2015-06" db="EMBL/GenBank/DDBJ databases">
        <title>Expansion of signal transduction pathways in fungi by whole-genome duplication.</title>
        <authorList>
            <consortium name="DOE Joint Genome Institute"/>
            <person name="Corrochano L.M."/>
            <person name="Kuo A."/>
            <person name="Marcet-Houben M."/>
            <person name="Polaino S."/>
            <person name="Salamov A."/>
            <person name="Villalobos J.M."/>
            <person name="Alvarez M.I."/>
            <person name="Avalos J."/>
            <person name="Benito E.P."/>
            <person name="Benoit I."/>
            <person name="Burger G."/>
            <person name="Camino L.P."/>
            <person name="Canovas D."/>
            <person name="Cerda-Olmedo E."/>
            <person name="Cheng J.-F."/>
            <person name="Dominguez A."/>
            <person name="Elias M."/>
            <person name="Eslava A.P."/>
            <person name="Glaser F."/>
            <person name="Grimwood J."/>
            <person name="Gutierrez G."/>
            <person name="Heitman J."/>
            <person name="Henrissat B."/>
            <person name="Iturriaga E.A."/>
            <person name="Lang B.F."/>
            <person name="Lavin J.L."/>
            <person name="Lee S."/>
            <person name="Li W."/>
            <person name="Lindquist E."/>
            <person name="Lopez-Garcia S."/>
            <person name="Luque E.M."/>
            <person name="Marcos A.T."/>
            <person name="Martin J."/>
            <person name="McCluskey K."/>
            <person name="Medina H.R."/>
            <person name="Miralles-Duran A."/>
            <person name="Miyazaki A."/>
            <person name="Munoz-Torres E."/>
            <person name="Oguiza J.A."/>
            <person name="Ohm R."/>
            <person name="Olmedo M."/>
            <person name="Orejas M."/>
            <person name="Ortiz-Castellanos L."/>
            <person name="Pisabarro A.G."/>
            <person name="Rodriguez-Romero J."/>
            <person name="Ruiz-Herrera J."/>
            <person name="Ruiz-Vazquez R."/>
            <person name="Sanz C."/>
            <person name="Schackwitz W."/>
            <person name="Schmutz J."/>
            <person name="Shahriari M."/>
            <person name="Shelest E."/>
            <person name="Silva-Franco F."/>
            <person name="Soanes D."/>
            <person name="Syed K."/>
            <person name="Tagua V.G."/>
            <person name="Talbot N.J."/>
            <person name="Thon M."/>
            <person name="De vries R.P."/>
            <person name="Wiebenga A."/>
            <person name="Yadav J.S."/>
            <person name="Braun E.L."/>
            <person name="Baker S."/>
            <person name="Garre V."/>
            <person name="Horwitz B."/>
            <person name="Torres-Martinez S."/>
            <person name="Idnurm A."/>
            <person name="Herrera-Estrella A."/>
            <person name="Gabaldon T."/>
            <person name="Grigoriev I.V."/>
        </authorList>
    </citation>
    <scope>NUCLEOTIDE SEQUENCE [LARGE SCALE GENOMIC DNA]</scope>
    <source>
        <strain evidence="13">NRRL 1555(-)</strain>
    </source>
</reference>
<comment type="function">
    <text evidence="1">Required for vacuolar protein sorting.</text>
</comment>
<sequence length="676" mass="76981">MSTMLDEDDVLRSGFLDPGTSRYLLSTPSSLSRSMSSPIYTSHFGEDPDPWKSSNAFDPVADMRQGLGTHDAVADNILGSEVTAASVLVGIELPEIYDTAYLRAGPVDDRVSLEALGKVVSLATLPSRATEKVLHTAVPAGALYVTHNEFNTALALVACAQKNMEISLQTVYQHRNDLPIPTLPKLNEFHIKRNSRQILPPPANQTQQMDDPWKVILTPPNHNGPNSTGPLSQHNNNNHNHNDTSLNENTSLNNSHGRTQSMSSLNPAAHQDSHLSRDLKGNSFVPTHDIKPIAETLEWFKDLDVIKLSIAPEKEGFLFKHVNYVVESQKRQSIVLRRYSDFYWLWETLLKRYPFRLIPNLPPKKLGAQDDVFIEARKKGLNRFIHAIVRHPILKKDEVVDRFLTEPSELLAWRKANPPVTDEEFVRIHPETNSLEAYIPRDLEDRLEKLEKQLPKMVEHYHNMCAMMEKMIKLQEVYGTEMVRYSIALNKISETENTCFVPDCHGCKQVVRGYESVAKHMQKAGSITEEQVSCSIDSVLEDLKQYRDTLVSFKETMDRKPKLSVNQIDTLAKRLSANHAKVNQNRGVPGLESEVERLDLAIKTDHEKMTWQQQRDIHIRYSISCELSYIHKQHALVAHLYQNYTHDQLRFSRKSVDNWKALEVLTSDIPEPEEFA</sequence>
<evidence type="ECO:0000256" key="4">
    <source>
        <dbReference type="ARBA" id="ARBA00010883"/>
    </source>
</evidence>
<feature type="compositionally biased region" description="Basic and acidic residues" evidence="10">
    <location>
        <begin position="271"/>
        <end position="280"/>
    </location>
</feature>
<dbReference type="RefSeq" id="XP_018285556.1">
    <property type="nucleotide sequence ID" value="XM_018439595.1"/>
</dbReference>
<keyword evidence="8" id="KW-0653">Protein transport</keyword>
<dbReference type="PROSITE" id="PS50195">
    <property type="entry name" value="PX"/>
    <property type="match status" value="1"/>
</dbReference>
<dbReference type="AlphaFoldDB" id="A0A167K944"/>
<evidence type="ECO:0000256" key="3">
    <source>
        <dbReference type="ARBA" id="ARBA00004496"/>
    </source>
</evidence>
<dbReference type="Gene3D" id="3.30.1520.10">
    <property type="entry name" value="Phox-like domain"/>
    <property type="match status" value="1"/>
</dbReference>
<evidence type="ECO:0000313" key="13">
    <source>
        <dbReference type="Proteomes" id="UP000077315"/>
    </source>
</evidence>
<keyword evidence="13" id="KW-1185">Reference proteome</keyword>
<dbReference type="InParanoid" id="A0A167K944"/>
<feature type="region of interest" description="Disordered" evidence="10">
    <location>
        <begin position="196"/>
        <end position="281"/>
    </location>
</feature>
<evidence type="ECO:0000259" key="11">
    <source>
        <dbReference type="PROSITE" id="PS50195"/>
    </source>
</evidence>
<evidence type="ECO:0000256" key="8">
    <source>
        <dbReference type="ARBA" id="ARBA00022927"/>
    </source>
</evidence>
<dbReference type="Pfam" id="PF19566">
    <property type="entry name" value="Snx8_BAR_dom"/>
    <property type="match status" value="1"/>
</dbReference>
<dbReference type="SUPFAM" id="SSF64268">
    <property type="entry name" value="PX domain"/>
    <property type="match status" value="1"/>
</dbReference>
<proteinExistence type="inferred from homology"/>
<dbReference type="GO" id="GO:0005768">
    <property type="term" value="C:endosome"/>
    <property type="evidence" value="ECO:0007669"/>
    <property type="project" value="TreeGrafter"/>
</dbReference>
<evidence type="ECO:0000256" key="1">
    <source>
        <dbReference type="ARBA" id="ARBA00002474"/>
    </source>
</evidence>
<feature type="compositionally biased region" description="Polar residues" evidence="10">
    <location>
        <begin position="220"/>
        <end position="233"/>
    </location>
</feature>
<dbReference type="GeneID" id="29000501"/>
<feature type="non-terminal residue" evidence="12">
    <location>
        <position position="1"/>
    </location>
</feature>
<organism evidence="12 13">
    <name type="scientific">Phycomyces blakesleeanus (strain ATCC 8743b / DSM 1359 / FGSC 10004 / NBRC 33097 / NRRL 1555)</name>
    <dbReference type="NCBI Taxonomy" id="763407"/>
    <lineage>
        <taxon>Eukaryota</taxon>
        <taxon>Fungi</taxon>
        <taxon>Fungi incertae sedis</taxon>
        <taxon>Mucoromycota</taxon>
        <taxon>Mucoromycotina</taxon>
        <taxon>Mucoromycetes</taxon>
        <taxon>Mucorales</taxon>
        <taxon>Phycomycetaceae</taxon>
        <taxon>Phycomyces</taxon>
    </lineage>
</organism>
<dbReference type="InterPro" id="IPR035704">
    <property type="entry name" value="SNX8/Mvp1_PX"/>
</dbReference>
<accession>A0A167K944</accession>
<dbReference type="VEuPathDB" id="FungiDB:PHYBLDRAFT_189007"/>
<dbReference type="InterPro" id="IPR027267">
    <property type="entry name" value="AH/BAR_dom_sf"/>
</dbReference>
<dbReference type="GO" id="GO:0016020">
    <property type="term" value="C:membrane"/>
    <property type="evidence" value="ECO:0007669"/>
    <property type="project" value="UniProtKB-SubCell"/>
</dbReference>
<dbReference type="GO" id="GO:0042147">
    <property type="term" value="P:retrograde transport, endosome to Golgi"/>
    <property type="evidence" value="ECO:0007669"/>
    <property type="project" value="InterPro"/>
</dbReference>
<dbReference type="CDD" id="cd06866">
    <property type="entry name" value="PX_SNX8_Mvp1p_like"/>
    <property type="match status" value="1"/>
</dbReference>
<evidence type="ECO:0000256" key="9">
    <source>
        <dbReference type="ARBA" id="ARBA00023136"/>
    </source>
</evidence>
<gene>
    <name evidence="12" type="ORF">PHYBLDRAFT_189007</name>
</gene>
<evidence type="ECO:0000313" key="12">
    <source>
        <dbReference type="EMBL" id="OAD67516.1"/>
    </source>
</evidence>
<dbReference type="InterPro" id="IPR045734">
    <property type="entry name" value="Snx8_BAR_dom"/>
</dbReference>
<feature type="compositionally biased region" description="Low complexity" evidence="10">
    <location>
        <begin position="234"/>
        <end position="255"/>
    </location>
</feature>
<feature type="domain" description="PX" evidence="11">
    <location>
        <begin position="302"/>
        <end position="410"/>
    </location>
</feature>
<evidence type="ECO:0000256" key="7">
    <source>
        <dbReference type="ARBA" id="ARBA00022490"/>
    </source>
</evidence>
<keyword evidence="6" id="KW-0813">Transport</keyword>
<dbReference type="EMBL" id="KV440999">
    <property type="protein sequence ID" value="OAD67516.1"/>
    <property type="molecule type" value="Genomic_DNA"/>
</dbReference>
<dbReference type="InterPro" id="IPR001683">
    <property type="entry name" value="PX_dom"/>
</dbReference>
<dbReference type="PANTHER" id="PTHR47554">
    <property type="entry name" value="SORTING NEXIN MVP1"/>
    <property type="match status" value="1"/>
</dbReference>
<comment type="subcellular location">
    <subcellularLocation>
        <location evidence="3">Cytoplasm</location>
    </subcellularLocation>
    <subcellularLocation>
        <location evidence="2">Membrane</location>
        <topology evidence="2">Peripheral membrane protein</topology>
        <orientation evidence="2">Cytoplasmic side</orientation>
    </subcellularLocation>
</comment>
<keyword evidence="7" id="KW-0963">Cytoplasm</keyword>
<dbReference type="InterPro" id="IPR028662">
    <property type="entry name" value="SNX8/Mvp1"/>
</dbReference>
<evidence type="ECO:0000256" key="5">
    <source>
        <dbReference type="ARBA" id="ARBA00014268"/>
    </source>
</evidence>
<name>A0A167K944_PHYB8</name>
<dbReference type="Proteomes" id="UP000077315">
    <property type="component" value="Unassembled WGS sequence"/>
</dbReference>
<dbReference type="FunCoup" id="A0A167K944">
    <property type="interactions" value="98"/>
</dbReference>
<dbReference type="Pfam" id="PF00787">
    <property type="entry name" value="PX"/>
    <property type="match status" value="1"/>
</dbReference>
<evidence type="ECO:0000256" key="6">
    <source>
        <dbReference type="ARBA" id="ARBA00022448"/>
    </source>
</evidence>
<keyword evidence="9" id="KW-0472">Membrane</keyword>
<evidence type="ECO:0000256" key="10">
    <source>
        <dbReference type="SAM" id="MobiDB-lite"/>
    </source>
</evidence>
<dbReference type="GO" id="GO:0005829">
    <property type="term" value="C:cytosol"/>
    <property type="evidence" value="ECO:0007669"/>
    <property type="project" value="GOC"/>
</dbReference>
<feature type="compositionally biased region" description="Polar residues" evidence="10">
    <location>
        <begin position="256"/>
        <end position="266"/>
    </location>
</feature>
<dbReference type="PANTHER" id="PTHR47554:SF1">
    <property type="entry name" value="SORTING NEXIN MVP1"/>
    <property type="match status" value="1"/>
</dbReference>
<protein>
    <recommendedName>
        <fullName evidence="5">Sorting nexin MVP1</fullName>
    </recommendedName>
</protein>
<dbReference type="SMART" id="SM00312">
    <property type="entry name" value="PX"/>
    <property type="match status" value="1"/>
</dbReference>
<dbReference type="Gene3D" id="1.20.1270.60">
    <property type="entry name" value="Arfaptin homology (AH) domain/BAR domain"/>
    <property type="match status" value="1"/>
</dbReference>
<dbReference type="GO" id="GO:0006623">
    <property type="term" value="P:protein targeting to vacuole"/>
    <property type="evidence" value="ECO:0007669"/>
    <property type="project" value="TreeGrafter"/>
</dbReference>
<dbReference type="InterPro" id="IPR036871">
    <property type="entry name" value="PX_dom_sf"/>
</dbReference>
<dbReference type="STRING" id="763407.A0A167K944"/>
<comment type="similarity">
    <text evidence="4">Belongs to the sorting nexin family.</text>
</comment>